<feature type="compositionally biased region" description="Low complexity" evidence="1">
    <location>
        <begin position="19"/>
        <end position="36"/>
    </location>
</feature>
<feature type="region of interest" description="Disordered" evidence="1">
    <location>
        <begin position="691"/>
        <end position="1011"/>
    </location>
</feature>
<name>A0A8H7VZE0_9HELO</name>
<accession>A0A8H7VZE0</accession>
<feature type="compositionally biased region" description="Acidic residues" evidence="1">
    <location>
        <begin position="534"/>
        <end position="544"/>
    </location>
</feature>
<sequence>MAPAELSIHTDPSTRSRRSQSISSDRPSLGGFGGLLSPPSAVSPDPAFIAASAASQIVTNDHDSHADTWFDQHGIEPSGETALVAPPALRLVNRFLDQLLFNFISISRSTSLASLRPAVAEVLKPKLAKEAIAGADQELHEYLGGGEEEELLAFHNGLEPSGDWDLELVWKRTRLRCMVYSSLGDMEEEDEDFYTEQDQLDGPPGSNNRFSNNPGVVSPAVAIFLTSILEFMGEQVLVVAGQAAYYRLKVKIEKEDRDGSQTPADIAERVVVEENDMERVALDRTLGRLWRGWKKRIRSPTTSVSMSHSFSRESLKSQPQTSRAASIGPEDSIPEDQRRPSLAAVLAEHEHAASIPLPINANDIREIEIPGLARQSDDEDEDSTSDEEQIQLPPRPKSMMIFVGSLPSPVSPTSPKTERLQPIMLGSRKRSNSLPSSTPTPFKYSKRQKHSVVEAEVEQPSVESETAVVDESTEASEPAVEKEGTEEPANAESNSATGTIAGIVTGAAAVGTTAVAGLVAAAKGEAPQTSLVTEEPEIEEDFTEEPQIMTSSRVSIGGRASPDESKEYSSRHSSIRSLSVHSLRLIDVTSPRSPARSREGSLSAADMGRPTIVSRPSSTYSAAQTPRVTSPVSRGATASPIDRHGSSHSVRRARNSAGDSISEVEERDIELNPSMAVPVESPIETQPVTFANNYQEPPQPAPFILNAAPTSRNTREVTSYPRVVESPKENLVINSAADVENGAPPLTPLREMMDGARGTSDEYSSIAPSAYSGTDTYSQPAVEQQSQSRAQAPRSSPPRSTAPEHIAKGQRSIHTSGSGSSSGSYKLKPVRTSEDSGTRTVERKGQSFEQLIRSDQTIQYTLTPQNMRDIESPDSPRYTNPPTIPDARPMTSRSHSSSFSKQNGLNSIPPKEVARSIKSAKSFKPVSRPQTSNTGARLRPNAPQARDARVDRPANSYDPVPTRTASTNRSTNGAPRNFSSGGPRVGTATSVPKRAQSSAGRSRLQARDAVVPRGDSVSDLIDFVRSGPQLEKQDHRIPRTVAPFRSTMDSDQMTGAVGGKAIDASIPDVRFSNTASVTSSVTSQSALLNGSRNKPLPAQTRNDFEEEDMMPKRKTRRVRDPYAIDFSDEEDDDLFPSRPPPIKEESLAEFLRNAPPPPPEPVRTNSAFDEVPRPGSKKMKKKPSSGSLMSRFGRNGSTSGPSLPLKPQSKGNDSASTGARKTPLYTPIAAKYSTTAPSYEQPRNGNYVSQLDSARNNDAGRRKVAQKSYQPREAVYASTRTSDLADFLLSSEPPSSMQTQPQTFAPALQKDEANAFQRMFGRKKAH</sequence>
<feature type="compositionally biased region" description="Polar residues" evidence="1">
    <location>
        <begin position="761"/>
        <end position="783"/>
    </location>
</feature>
<evidence type="ECO:0000256" key="1">
    <source>
        <dbReference type="SAM" id="MobiDB-lite"/>
    </source>
</evidence>
<dbReference type="EMBL" id="JAFJYH010000388">
    <property type="protein sequence ID" value="KAG4412316.1"/>
    <property type="molecule type" value="Genomic_DNA"/>
</dbReference>
<feature type="compositionally biased region" description="Low complexity" evidence="1">
    <location>
        <begin position="784"/>
        <end position="803"/>
    </location>
</feature>
<feature type="compositionally biased region" description="Polar residues" evidence="1">
    <location>
        <begin position="614"/>
        <end position="632"/>
    </location>
</feature>
<feature type="region of interest" description="Disordered" evidence="1">
    <location>
        <begin position="301"/>
        <end position="338"/>
    </location>
</feature>
<feature type="compositionally biased region" description="Polar residues" evidence="1">
    <location>
        <begin position="847"/>
        <end position="866"/>
    </location>
</feature>
<feature type="compositionally biased region" description="Polar residues" evidence="1">
    <location>
        <begin position="1232"/>
        <end position="1256"/>
    </location>
</feature>
<feature type="compositionally biased region" description="Polar residues" evidence="1">
    <location>
        <begin position="1209"/>
        <end position="1219"/>
    </location>
</feature>
<dbReference type="Proteomes" id="UP000664132">
    <property type="component" value="Unassembled WGS sequence"/>
</dbReference>
<protein>
    <submittedName>
        <fullName evidence="2">Uncharacterized protein</fullName>
    </submittedName>
</protein>
<gene>
    <name evidence="2" type="ORF">IFR04_014535</name>
</gene>
<evidence type="ECO:0000313" key="3">
    <source>
        <dbReference type="Proteomes" id="UP000664132"/>
    </source>
</evidence>
<reference evidence="2" key="1">
    <citation type="submission" date="2021-02" db="EMBL/GenBank/DDBJ databases">
        <title>Genome sequence Cadophora malorum strain M34.</title>
        <authorList>
            <person name="Stefanovic E."/>
            <person name="Vu D."/>
            <person name="Scully C."/>
            <person name="Dijksterhuis J."/>
            <person name="Roader J."/>
            <person name="Houbraken J."/>
        </authorList>
    </citation>
    <scope>NUCLEOTIDE SEQUENCE</scope>
    <source>
        <strain evidence="2">M34</strain>
    </source>
</reference>
<feature type="compositionally biased region" description="Low complexity" evidence="1">
    <location>
        <begin position="571"/>
        <end position="586"/>
    </location>
</feature>
<feature type="compositionally biased region" description="Acidic residues" evidence="1">
    <location>
        <begin position="190"/>
        <end position="199"/>
    </location>
</feature>
<feature type="compositionally biased region" description="Polar residues" evidence="1">
    <location>
        <begin position="963"/>
        <end position="980"/>
    </location>
</feature>
<feature type="region of interest" description="Disordered" evidence="1">
    <location>
        <begin position="1"/>
        <end position="36"/>
    </location>
</feature>
<feature type="region of interest" description="Disordered" evidence="1">
    <location>
        <begin position="374"/>
        <end position="496"/>
    </location>
</feature>
<evidence type="ECO:0000313" key="2">
    <source>
        <dbReference type="EMBL" id="KAG4412316.1"/>
    </source>
</evidence>
<feature type="compositionally biased region" description="Basic and acidic residues" evidence="1">
    <location>
        <begin position="831"/>
        <end position="846"/>
    </location>
</feature>
<feature type="compositionally biased region" description="Polar residues" evidence="1">
    <location>
        <begin position="891"/>
        <end position="906"/>
    </location>
</feature>
<feature type="compositionally biased region" description="Polar residues" evidence="1">
    <location>
        <begin position="987"/>
        <end position="1000"/>
    </location>
</feature>
<feature type="region of interest" description="Disordered" evidence="1">
    <location>
        <begin position="190"/>
        <end position="212"/>
    </location>
</feature>
<comment type="caution">
    <text evidence="2">The sequence shown here is derived from an EMBL/GenBank/DDBJ whole genome shotgun (WGS) entry which is preliminary data.</text>
</comment>
<feature type="compositionally biased region" description="Acidic residues" evidence="1">
    <location>
        <begin position="377"/>
        <end position="389"/>
    </location>
</feature>
<feature type="compositionally biased region" description="Basic and acidic residues" evidence="1">
    <location>
        <begin position="561"/>
        <end position="570"/>
    </location>
</feature>
<organism evidence="2 3">
    <name type="scientific">Cadophora malorum</name>
    <dbReference type="NCBI Taxonomy" id="108018"/>
    <lineage>
        <taxon>Eukaryota</taxon>
        <taxon>Fungi</taxon>
        <taxon>Dikarya</taxon>
        <taxon>Ascomycota</taxon>
        <taxon>Pezizomycotina</taxon>
        <taxon>Leotiomycetes</taxon>
        <taxon>Helotiales</taxon>
        <taxon>Ploettnerulaceae</taxon>
        <taxon>Cadophora</taxon>
    </lineage>
</organism>
<dbReference type="OrthoDB" id="5382203at2759"/>
<keyword evidence="3" id="KW-1185">Reference proteome</keyword>
<proteinExistence type="predicted"/>
<feature type="region of interest" description="Disordered" evidence="1">
    <location>
        <begin position="1080"/>
        <end position="1277"/>
    </location>
</feature>
<feature type="region of interest" description="Disordered" evidence="1">
    <location>
        <begin position="525"/>
        <end position="675"/>
    </location>
</feature>